<dbReference type="GO" id="GO:0016811">
    <property type="term" value="F:hydrolase activity, acting on carbon-nitrogen (but not peptide) bonds, in linear amides"/>
    <property type="evidence" value="ECO:0007669"/>
    <property type="project" value="TreeGrafter"/>
</dbReference>
<dbReference type="Proteomes" id="UP000241048">
    <property type="component" value="Unassembled WGS sequence"/>
</dbReference>
<dbReference type="InterPro" id="IPR003785">
    <property type="entry name" value="Creatininase/forma_Hydrolase"/>
</dbReference>
<proteinExistence type="inferred from homology"/>
<evidence type="ECO:0000313" key="6">
    <source>
        <dbReference type="EMBL" id="PST37751.1"/>
    </source>
</evidence>
<comment type="caution">
    <text evidence="6">The sequence shown here is derived from an EMBL/GenBank/DDBJ whole genome shotgun (WGS) entry which is preliminary data.</text>
</comment>
<dbReference type="PANTHER" id="PTHR35005:SF1">
    <property type="entry name" value="2-AMINO-5-FORMYLAMINO-6-RIBOSYLAMINOPYRIMIDIN-4(3H)-ONE 5'-MONOPHOSPHATE DEFORMYLASE"/>
    <property type="match status" value="1"/>
</dbReference>
<dbReference type="PANTHER" id="PTHR35005">
    <property type="entry name" value="3-DEHYDRO-SCYLLO-INOSOSE HYDROLASE"/>
    <property type="match status" value="1"/>
</dbReference>
<evidence type="ECO:0000256" key="2">
    <source>
        <dbReference type="ARBA" id="ARBA00022723"/>
    </source>
</evidence>
<dbReference type="InterPro" id="IPR024087">
    <property type="entry name" value="Creatininase-like_sf"/>
</dbReference>
<organism evidence="6 7">
    <name type="scientific">Clostridium fessum</name>
    <dbReference type="NCBI Taxonomy" id="2126740"/>
    <lineage>
        <taxon>Bacteria</taxon>
        <taxon>Bacillati</taxon>
        <taxon>Bacillota</taxon>
        <taxon>Clostridia</taxon>
        <taxon>Eubacteriales</taxon>
        <taxon>Clostridiaceae</taxon>
        <taxon>Clostridium</taxon>
    </lineage>
</organism>
<evidence type="ECO:0000256" key="5">
    <source>
        <dbReference type="ARBA" id="ARBA00024029"/>
    </source>
</evidence>
<dbReference type="EMBL" id="PYLO01000002">
    <property type="protein sequence ID" value="PST37751.1"/>
    <property type="molecule type" value="Genomic_DNA"/>
</dbReference>
<dbReference type="Gene3D" id="3.40.50.10310">
    <property type="entry name" value="Creatininase"/>
    <property type="match status" value="1"/>
</dbReference>
<reference evidence="6 7" key="1">
    <citation type="submission" date="2018-03" db="EMBL/GenBank/DDBJ databases">
        <title>Lachnoclostridium SNUG30386 gen.nov., sp.nov., isolated from human faeces.</title>
        <authorList>
            <person name="Seo B."/>
            <person name="Jeon K."/>
            <person name="Ko G."/>
        </authorList>
    </citation>
    <scope>NUCLEOTIDE SEQUENCE [LARGE SCALE GENOMIC DNA]</scope>
    <source>
        <strain evidence="6 7">SNUG30386</strain>
    </source>
</reference>
<protein>
    <submittedName>
        <fullName evidence="6">Creatininase</fullName>
    </submittedName>
</protein>
<evidence type="ECO:0000313" key="7">
    <source>
        <dbReference type="Proteomes" id="UP000241048"/>
    </source>
</evidence>
<accession>A0A2T3FR66</accession>
<dbReference type="SUPFAM" id="SSF102215">
    <property type="entry name" value="Creatininase"/>
    <property type="match status" value="1"/>
</dbReference>
<sequence>MIRNYRDLTRWEMEQVDRENTIVLIPLGALEQHGNQAPLGTDDIIAEAMSQEIKKALEAEGEEDFPMLLFPVIPVGLSTEHKNFCGSVTVRPDTYYHLLYDICVSLAHHGFKKLAFLVCHGGNAPIAQVLSRELRSELGIAPFILSSGAFGHPDVKATISKGNIWDFHGGEMETSMVMAVDESLVKLELSEAGEPTAFEKTRALKPYGPVSIGWVSEDWKTKDGSPIGIGGDPSGASAEKGRIILETSARELVPGLLDIRDWNE</sequence>
<comment type="cofactor">
    <cofactor evidence="1">
        <name>Zn(2+)</name>
        <dbReference type="ChEBI" id="CHEBI:29105"/>
    </cofactor>
</comment>
<evidence type="ECO:0000256" key="1">
    <source>
        <dbReference type="ARBA" id="ARBA00001947"/>
    </source>
</evidence>
<dbReference type="GO" id="GO:0009231">
    <property type="term" value="P:riboflavin biosynthetic process"/>
    <property type="evidence" value="ECO:0007669"/>
    <property type="project" value="TreeGrafter"/>
</dbReference>
<keyword evidence="7" id="KW-1185">Reference proteome</keyword>
<gene>
    <name evidence="6" type="ORF">C7U56_07725</name>
</gene>
<keyword evidence="4" id="KW-0862">Zinc</keyword>
<dbReference type="AlphaFoldDB" id="A0A2T3FR66"/>
<dbReference type="Pfam" id="PF02633">
    <property type="entry name" value="Creatininase"/>
    <property type="match status" value="1"/>
</dbReference>
<evidence type="ECO:0000256" key="4">
    <source>
        <dbReference type="ARBA" id="ARBA00022833"/>
    </source>
</evidence>
<dbReference type="GeneID" id="79839241"/>
<dbReference type="RefSeq" id="WP_107000797.1">
    <property type="nucleotide sequence ID" value="NZ_CAUWBW010000013.1"/>
</dbReference>
<keyword evidence="2" id="KW-0479">Metal-binding</keyword>
<evidence type="ECO:0000256" key="3">
    <source>
        <dbReference type="ARBA" id="ARBA00022801"/>
    </source>
</evidence>
<keyword evidence="3" id="KW-0378">Hydrolase</keyword>
<name>A0A2T3FR66_9CLOT</name>
<dbReference type="GO" id="GO:0046872">
    <property type="term" value="F:metal ion binding"/>
    <property type="evidence" value="ECO:0007669"/>
    <property type="project" value="UniProtKB-KW"/>
</dbReference>
<comment type="similarity">
    <text evidence="5">Belongs to the creatininase superfamily.</text>
</comment>